<sequence length="75" mass="8079">MRVVTRLMPSGCIIFHGFAIKLVAGVRGREYVCSVSDPTLCSVDQETYDGVQGSGVGEMAVHLSIMYKIGGWVSL</sequence>
<reference evidence="1 2" key="1">
    <citation type="journal article" date="2018" name="Mol. Ecol.">
        <title>The obligate alkalophilic soda-lake fungus Sodiomyces alkalinus has shifted to a protein diet.</title>
        <authorList>
            <person name="Grum-Grzhimaylo A.A."/>
            <person name="Falkoski D.L."/>
            <person name="van den Heuvel J."/>
            <person name="Valero-Jimenez C.A."/>
            <person name="Min B."/>
            <person name="Choi I.G."/>
            <person name="Lipzen A."/>
            <person name="Daum C.G."/>
            <person name="Aanen D.K."/>
            <person name="Tsang A."/>
            <person name="Henrissat B."/>
            <person name="Bilanenko E.N."/>
            <person name="de Vries R.P."/>
            <person name="van Kan J.A.L."/>
            <person name="Grigoriev I.V."/>
            <person name="Debets A.J.M."/>
        </authorList>
    </citation>
    <scope>NUCLEOTIDE SEQUENCE [LARGE SCALE GENOMIC DNA]</scope>
    <source>
        <strain evidence="1 2">F11</strain>
    </source>
</reference>
<name>A0A3N2Q6P9_SODAK</name>
<keyword evidence="2" id="KW-1185">Reference proteome</keyword>
<dbReference type="EMBL" id="ML119051">
    <property type="protein sequence ID" value="ROT42420.1"/>
    <property type="molecule type" value="Genomic_DNA"/>
</dbReference>
<organism evidence="1 2">
    <name type="scientific">Sodiomyces alkalinus (strain CBS 110278 / VKM F-3762 / F11)</name>
    <name type="common">Alkaliphilic filamentous fungus</name>
    <dbReference type="NCBI Taxonomy" id="1314773"/>
    <lineage>
        <taxon>Eukaryota</taxon>
        <taxon>Fungi</taxon>
        <taxon>Dikarya</taxon>
        <taxon>Ascomycota</taxon>
        <taxon>Pezizomycotina</taxon>
        <taxon>Sordariomycetes</taxon>
        <taxon>Hypocreomycetidae</taxon>
        <taxon>Glomerellales</taxon>
        <taxon>Plectosphaerellaceae</taxon>
        <taxon>Sodiomyces</taxon>
    </lineage>
</organism>
<gene>
    <name evidence="1" type="ORF">SODALDRAFT_14875</name>
</gene>
<dbReference type="RefSeq" id="XP_028470226.1">
    <property type="nucleotide sequence ID" value="XM_028606837.1"/>
</dbReference>
<evidence type="ECO:0000313" key="1">
    <source>
        <dbReference type="EMBL" id="ROT42420.1"/>
    </source>
</evidence>
<protein>
    <submittedName>
        <fullName evidence="1">Uncharacterized protein</fullName>
    </submittedName>
</protein>
<dbReference type="GeneID" id="39575315"/>
<dbReference type="Proteomes" id="UP000272025">
    <property type="component" value="Unassembled WGS sequence"/>
</dbReference>
<proteinExistence type="predicted"/>
<evidence type="ECO:0000313" key="2">
    <source>
        <dbReference type="Proteomes" id="UP000272025"/>
    </source>
</evidence>
<dbReference type="AlphaFoldDB" id="A0A3N2Q6P9"/>
<accession>A0A3N2Q6P9</accession>